<sequence>MSAVFGIEILTKSDSSGDALIPVMYLKSEKTVESPTFKAKCDLDMDEFPNRNQGGSDEKLRCLLEWTSQQ</sequence>
<dbReference type="Proteomes" id="UP000024635">
    <property type="component" value="Unassembled WGS sequence"/>
</dbReference>
<proteinExistence type="predicted"/>
<reference evidence="2" key="1">
    <citation type="journal article" date="2015" name="Nat. Genet.">
        <title>The genome and transcriptome of the zoonotic hookworm Ancylostoma ceylanicum identify infection-specific gene families.</title>
        <authorList>
            <person name="Schwarz E.M."/>
            <person name="Hu Y."/>
            <person name="Antoshechkin I."/>
            <person name="Miller M.M."/>
            <person name="Sternberg P.W."/>
            <person name="Aroian R.V."/>
        </authorList>
    </citation>
    <scope>NUCLEOTIDE SEQUENCE</scope>
    <source>
        <strain evidence="2">HY135</strain>
    </source>
</reference>
<comment type="caution">
    <text evidence="1">The sequence shown here is derived from an EMBL/GenBank/DDBJ whole genome shotgun (WGS) entry which is preliminary data.</text>
</comment>
<name>A0A016VDA1_9BILA</name>
<protein>
    <submittedName>
        <fullName evidence="1">Uncharacterized protein</fullName>
    </submittedName>
</protein>
<organism evidence="1 2">
    <name type="scientific">Ancylostoma ceylanicum</name>
    <dbReference type="NCBI Taxonomy" id="53326"/>
    <lineage>
        <taxon>Eukaryota</taxon>
        <taxon>Metazoa</taxon>
        <taxon>Ecdysozoa</taxon>
        <taxon>Nematoda</taxon>
        <taxon>Chromadorea</taxon>
        <taxon>Rhabditida</taxon>
        <taxon>Rhabditina</taxon>
        <taxon>Rhabditomorpha</taxon>
        <taxon>Strongyloidea</taxon>
        <taxon>Ancylostomatidae</taxon>
        <taxon>Ancylostomatinae</taxon>
        <taxon>Ancylostoma</taxon>
    </lineage>
</organism>
<keyword evidence="2" id="KW-1185">Reference proteome</keyword>
<dbReference type="EMBL" id="JARK01001348">
    <property type="protein sequence ID" value="EYC25405.1"/>
    <property type="molecule type" value="Genomic_DNA"/>
</dbReference>
<evidence type="ECO:0000313" key="2">
    <source>
        <dbReference type="Proteomes" id="UP000024635"/>
    </source>
</evidence>
<gene>
    <name evidence="1" type="primary">Acey_s0012.g1872</name>
    <name evidence="1" type="ORF">Y032_0012g1872</name>
</gene>
<evidence type="ECO:0000313" key="1">
    <source>
        <dbReference type="EMBL" id="EYC25405.1"/>
    </source>
</evidence>
<dbReference type="AlphaFoldDB" id="A0A016VDA1"/>
<accession>A0A016VDA1</accession>